<name>A0ABP1E5R7_9APHY</name>
<organism evidence="2 3">
    <name type="scientific">Somion occarium</name>
    <dbReference type="NCBI Taxonomy" id="3059160"/>
    <lineage>
        <taxon>Eukaryota</taxon>
        <taxon>Fungi</taxon>
        <taxon>Dikarya</taxon>
        <taxon>Basidiomycota</taxon>
        <taxon>Agaricomycotina</taxon>
        <taxon>Agaricomycetes</taxon>
        <taxon>Polyporales</taxon>
        <taxon>Cerrenaceae</taxon>
        <taxon>Somion</taxon>
    </lineage>
</organism>
<protein>
    <recommendedName>
        <fullName evidence="4">C2H2-type domain-containing protein</fullName>
    </recommendedName>
</protein>
<evidence type="ECO:0000256" key="1">
    <source>
        <dbReference type="SAM" id="MobiDB-lite"/>
    </source>
</evidence>
<feature type="region of interest" description="Disordered" evidence="1">
    <location>
        <begin position="209"/>
        <end position="230"/>
    </location>
</feature>
<sequence length="230" mass="26483">MNILRLSPLTGHAKGYSAGLNIELYYHKVWPATENKRTGLWSVVWHSGHSAYKEDAAPPYHSFPVVPPITPYAKCTVLLIWKRNPIVYNVRPTMCGLDHCTVMLDPQNRREVKAHVMEHTKTLKAWYMDGLGENLYRCNWRHGIRPYAIGGCCNNQPSYPLENLFRHITILHLPLARKYTCPLCAFTSEFRKDCKDHLIDRHGATRFKKLRNDPNKPRYASESSVTPGPE</sequence>
<reference evidence="3" key="1">
    <citation type="submission" date="2024-04" db="EMBL/GenBank/DDBJ databases">
        <authorList>
            <person name="Shaw F."/>
            <person name="Minotto A."/>
        </authorList>
    </citation>
    <scope>NUCLEOTIDE SEQUENCE [LARGE SCALE GENOMIC DNA]</scope>
</reference>
<gene>
    <name evidence="2" type="ORF">GFSPODELE1_LOCUS9838</name>
</gene>
<accession>A0ABP1E5R7</accession>
<keyword evidence="3" id="KW-1185">Reference proteome</keyword>
<proteinExistence type="predicted"/>
<dbReference type="Proteomes" id="UP001497453">
    <property type="component" value="Chromosome 8"/>
</dbReference>
<feature type="compositionally biased region" description="Polar residues" evidence="1">
    <location>
        <begin position="221"/>
        <end position="230"/>
    </location>
</feature>
<evidence type="ECO:0000313" key="2">
    <source>
        <dbReference type="EMBL" id="CAL1714584.1"/>
    </source>
</evidence>
<evidence type="ECO:0008006" key="4">
    <source>
        <dbReference type="Google" id="ProtNLM"/>
    </source>
</evidence>
<dbReference type="EMBL" id="OZ037951">
    <property type="protein sequence ID" value="CAL1714584.1"/>
    <property type="molecule type" value="Genomic_DNA"/>
</dbReference>
<evidence type="ECO:0000313" key="3">
    <source>
        <dbReference type="Proteomes" id="UP001497453"/>
    </source>
</evidence>